<gene>
    <name evidence="2" type="ORF">E4L96_09615</name>
</gene>
<keyword evidence="1" id="KW-0472">Membrane</keyword>
<evidence type="ECO:0000313" key="2">
    <source>
        <dbReference type="EMBL" id="TFW21049.1"/>
    </source>
</evidence>
<name>A0A4Y9SDT5_9BURK</name>
<dbReference type="AlphaFoldDB" id="A0A4Y9SDT5"/>
<sequence length="74" mass="7883">MNHFIWIGIIVWGVLVTLFGMGTLTSVDSTSLTAQMPPHDLAFLVACGMLSCLIGALGLTGLLHRLPLFGEGKK</sequence>
<evidence type="ECO:0000256" key="1">
    <source>
        <dbReference type="SAM" id="Phobius"/>
    </source>
</evidence>
<proteinExistence type="predicted"/>
<dbReference type="EMBL" id="SPVF01000125">
    <property type="protein sequence ID" value="TFW21049.1"/>
    <property type="molecule type" value="Genomic_DNA"/>
</dbReference>
<reference evidence="2 3" key="1">
    <citation type="submission" date="2019-03" db="EMBL/GenBank/DDBJ databases">
        <title>Draft Genome Sequence of Massilia arenosa sp. nov., a Novel Massilia Species Isolated from a Sandy-loam Maize Soil.</title>
        <authorList>
            <person name="Raths R."/>
            <person name="Peta V."/>
            <person name="Bucking H."/>
        </authorList>
    </citation>
    <scope>NUCLEOTIDE SEQUENCE [LARGE SCALE GENOMIC DNA]</scope>
    <source>
        <strain evidence="2 3">MC02</strain>
    </source>
</reference>
<protein>
    <submittedName>
        <fullName evidence="2">Uncharacterized protein</fullName>
    </submittedName>
</protein>
<feature type="transmembrane region" description="Helical" evidence="1">
    <location>
        <begin position="5"/>
        <end position="21"/>
    </location>
</feature>
<evidence type="ECO:0000313" key="3">
    <source>
        <dbReference type="Proteomes" id="UP000298438"/>
    </source>
</evidence>
<accession>A0A4Y9SDT5</accession>
<keyword evidence="1" id="KW-1133">Transmembrane helix</keyword>
<dbReference type="Proteomes" id="UP000298438">
    <property type="component" value="Unassembled WGS sequence"/>
</dbReference>
<dbReference type="RefSeq" id="WP_135207001.1">
    <property type="nucleotide sequence ID" value="NZ_SPVF01000125.1"/>
</dbReference>
<keyword evidence="3" id="KW-1185">Reference proteome</keyword>
<comment type="caution">
    <text evidence="2">The sequence shown here is derived from an EMBL/GenBank/DDBJ whole genome shotgun (WGS) entry which is preliminary data.</text>
</comment>
<keyword evidence="1" id="KW-0812">Transmembrane</keyword>
<feature type="transmembrane region" description="Helical" evidence="1">
    <location>
        <begin position="41"/>
        <end position="64"/>
    </location>
</feature>
<organism evidence="2 3">
    <name type="scientific">Zemynaea arenosa</name>
    <dbReference type="NCBI Taxonomy" id="2561931"/>
    <lineage>
        <taxon>Bacteria</taxon>
        <taxon>Pseudomonadati</taxon>
        <taxon>Pseudomonadota</taxon>
        <taxon>Betaproteobacteria</taxon>
        <taxon>Burkholderiales</taxon>
        <taxon>Oxalobacteraceae</taxon>
        <taxon>Telluria group</taxon>
        <taxon>Zemynaea</taxon>
    </lineage>
</organism>